<dbReference type="Pfam" id="PF00082">
    <property type="entry name" value="Peptidase_S8"/>
    <property type="match status" value="1"/>
</dbReference>
<evidence type="ECO:0000256" key="4">
    <source>
        <dbReference type="ARBA" id="ARBA00022825"/>
    </source>
</evidence>
<reference evidence="8" key="1">
    <citation type="submission" date="2020-08" db="EMBL/GenBank/DDBJ databases">
        <title>Genome public.</title>
        <authorList>
            <person name="Liu C."/>
            <person name="Sun Q."/>
        </authorList>
    </citation>
    <scope>NUCLEOTIDE SEQUENCE</scope>
    <source>
        <strain evidence="8">BX12</strain>
    </source>
</reference>
<dbReference type="GO" id="GO:0004252">
    <property type="term" value="F:serine-type endopeptidase activity"/>
    <property type="evidence" value="ECO:0007669"/>
    <property type="project" value="UniProtKB-UniRule"/>
</dbReference>
<dbReference type="PROSITE" id="PS51257">
    <property type="entry name" value="PROKAR_LIPOPROTEIN"/>
    <property type="match status" value="1"/>
</dbReference>
<comment type="similarity">
    <text evidence="1 5">Belongs to the peptidase S8 family.</text>
</comment>
<feature type="signal peptide" evidence="6">
    <location>
        <begin position="1"/>
        <end position="28"/>
    </location>
</feature>
<dbReference type="InterPro" id="IPR015500">
    <property type="entry name" value="Peptidase_S8_subtilisin-rel"/>
</dbReference>
<dbReference type="PROSITE" id="PS50853">
    <property type="entry name" value="FN3"/>
    <property type="match status" value="1"/>
</dbReference>
<keyword evidence="6" id="KW-0732">Signal</keyword>
<keyword evidence="9" id="KW-1185">Reference proteome</keyword>
<evidence type="ECO:0000313" key="8">
    <source>
        <dbReference type="EMBL" id="MBC6681023.1"/>
    </source>
</evidence>
<dbReference type="EMBL" id="JACRYT010000024">
    <property type="protein sequence ID" value="MBC6681023.1"/>
    <property type="molecule type" value="Genomic_DNA"/>
</dbReference>
<dbReference type="PANTHER" id="PTHR43806:SF11">
    <property type="entry name" value="CEREVISIN-RELATED"/>
    <property type="match status" value="1"/>
</dbReference>
<dbReference type="GO" id="GO:0006508">
    <property type="term" value="P:proteolysis"/>
    <property type="evidence" value="ECO:0007669"/>
    <property type="project" value="UniProtKB-KW"/>
</dbReference>
<keyword evidence="3 5" id="KW-0378">Hydrolase</keyword>
<dbReference type="PANTHER" id="PTHR43806">
    <property type="entry name" value="PEPTIDASE S8"/>
    <property type="match status" value="1"/>
</dbReference>
<name>A0A923NS45_9FIRM</name>
<protein>
    <submittedName>
        <fullName evidence="8">S8 family serine peptidase</fullName>
    </submittedName>
</protein>
<dbReference type="SMART" id="SM00060">
    <property type="entry name" value="FN3"/>
    <property type="match status" value="3"/>
</dbReference>
<dbReference type="InterPro" id="IPR023828">
    <property type="entry name" value="Peptidase_S8_Ser-AS"/>
</dbReference>
<dbReference type="Gene3D" id="2.60.40.10">
    <property type="entry name" value="Immunoglobulins"/>
    <property type="match status" value="3"/>
</dbReference>
<evidence type="ECO:0000256" key="1">
    <source>
        <dbReference type="ARBA" id="ARBA00011073"/>
    </source>
</evidence>
<dbReference type="PROSITE" id="PS00138">
    <property type="entry name" value="SUBTILASE_SER"/>
    <property type="match status" value="1"/>
</dbReference>
<gene>
    <name evidence="8" type="ORF">H9L42_14460</name>
</gene>
<keyword evidence="2 5" id="KW-0645">Protease</keyword>
<feature type="chain" id="PRO_5037137744" evidence="6">
    <location>
        <begin position="29"/>
        <end position="734"/>
    </location>
</feature>
<feature type="active site" description="Charge relay system" evidence="5">
    <location>
        <position position="382"/>
    </location>
</feature>
<feature type="active site" description="Charge relay system" evidence="5">
    <location>
        <position position="162"/>
    </location>
</feature>
<feature type="domain" description="Fibronectin type-III" evidence="7">
    <location>
        <begin position="642"/>
        <end position="734"/>
    </location>
</feature>
<evidence type="ECO:0000313" key="9">
    <source>
        <dbReference type="Proteomes" id="UP000602647"/>
    </source>
</evidence>
<dbReference type="InterPro" id="IPR036852">
    <property type="entry name" value="Peptidase_S8/S53_dom_sf"/>
</dbReference>
<evidence type="ECO:0000256" key="5">
    <source>
        <dbReference type="PROSITE-ProRule" id="PRU01240"/>
    </source>
</evidence>
<dbReference type="PROSITE" id="PS51892">
    <property type="entry name" value="SUBTILASE"/>
    <property type="match status" value="1"/>
</dbReference>
<evidence type="ECO:0000259" key="7">
    <source>
        <dbReference type="PROSITE" id="PS50853"/>
    </source>
</evidence>
<dbReference type="AlphaFoldDB" id="A0A923NS45"/>
<proteinExistence type="inferred from homology"/>
<dbReference type="InterPro" id="IPR003961">
    <property type="entry name" value="FN3_dom"/>
</dbReference>
<dbReference type="InterPro" id="IPR013783">
    <property type="entry name" value="Ig-like_fold"/>
</dbReference>
<dbReference type="Pfam" id="PF22148">
    <property type="entry name" value="Fervidolysin_NPro-like"/>
    <property type="match status" value="1"/>
</dbReference>
<dbReference type="InterPro" id="IPR054399">
    <property type="entry name" value="Fervidolysin-like_N_prodom"/>
</dbReference>
<evidence type="ECO:0000256" key="2">
    <source>
        <dbReference type="ARBA" id="ARBA00022670"/>
    </source>
</evidence>
<dbReference type="InterPro" id="IPR050131">
    <property type="entry name" value="Peptidase_S8_subtilisin-like"/>
</dbReference>
<organism evidence="8 9">
    <name type="scientific">Zhenpiania hominis</name>
    <dbReference type="NCBI Taxonomy" id="2763644"/>
    <lineage>
        <taxon>Bacteria</taxon>
        <taxon>Bacillati</taxon>
        <taxon>Bacillota</taxon>
        <taxon>Clostridia</taxon>
        <taxon>Peptostreptococcales</taxon>
        <taxon>Anaerovoracaceae</taxon>
        <taxon>Zhenpiania</taxon>
    </lineage>
</organism>
<dbReference type="Gene3D" id="3.40.50.200">
    <property type="entry name" value="Peptidase S8/S53 domain"/>
    <property type="match status" value="1"/>
</dbReference>
<dbReference type="InterPro" id="IPR036116">
    <property type="entry name" value="FN3_sf"/>
</dbReference>
<dbReference type="Pfam" id="PF00041">
    <property type="entry name" value="fn3"/>
    <property type="match status" value="1"/>
</dbReference>
<dbReference type="SUPFAM" id="SSF52743">
    <property type="entry name" value="Subtilisin-like"/>
    <property type="match status" value="1"/>
</dbReference>
<dbReference type="Proteomes" id="UP000602647">
    <property type="component" value="Unassembled WGS sequence"/>
</dbReference>
<dbReference type="RefSeq" id="WP_187304121.1">
    <property type="nucleotide sequence ID" value="NZ_CBCTQH010000083.1"/>
</dbReference>
<dbReference type="CDD" id="cd00063">
    <property type="entry name" value="FN3"/>
    <property type="match status" value="1"/>
</dbReference>
<keyword evidence="4 5" id="KW-0720">Serine protease</keyword>
<dbReference type="InterPro" id="IPR000209">
    <property type="entry name" value="Peptidase_S8/S53_dom"/>
</dbReference>
<feature type="active site" description="Charge relay system" evidence="5">
    <location>
        <position position="201"/>
    </location>
</feature>
<dbReference type="SUPFAM" id="SSF49265">
    <property type="entry name" value="Fibronectin type III"/>
    <property type="match status" value="2"/>
</dbReference>
<evidence type="ECO:0000256" key="3">
    <source>
        <dbReference type="ARBA" id="ARBA00022801"/>
    </source>
</evidence>
<comment type="caution">
    <text evidence="8">The sequence shown here is derived from an EMBL/GenBank/DDBJ whole genome shotgun (WGS) entry which is preliminary data.</text>
</comment>
<accession>A0A923NS45</accession>
<dbReference type="PRINTS" id="PR00723">
    <property type="entry name" value="SUBTILISIN"/>
</dbReference>
<evidence type="ECO:0000256" key="6">
    <source>
        <dbReference type="SAM" id="SignalP"/>
    </source>
</evidence>
<sequence length="734" mass="81150">MKIGTVIRCCIFGSLVFLLSAGCCIADADYAEDMGNEDTNEILVTFKEDVTKTQAQRTIEKANGDVEETFLSAGSKTLVVSHETKKAQAAAISSLEQKPEVEAVQPNYHYTLDEADSSNDPLFPKQWNLDYMDVPEAWDLIDKVKPKSDRKEEDRVIVATLDTGIHYEHSDLKKNIDVSNCISVTGQEEPYRVYKRPRFSHGTATGGILAATSRNGVGMAGVAAGNNNDLVSLMGIDVFHEEGYHSQASASTADIIKGIEYACEKGAKVINMCLGHTTGDLDLYGQVHDDAALEAAVNDAVYNKDVVITCSAGNKGDSRPWYPSDFDAVISVISTKQYTNSWSRDCKAKSSSYGAKKDISAPGKSVYTTELGGGFRKGGGTSLATPAVAGVVALIRYVNPQLSASQVKHILYSTATDLYKTGYDTYTGYGNVNAYRAVAAAAGVNIGKQTETLSVAKSVRARSAGAHSIRISWKKVPGANGYWIYRANKKNGTYTKIRTTTDSKQYSICDGGRKFNKTYFYKVVAYGTTKDGKQAVSSGSKIVRSKARSAVPVTKTGRLDYQTIRLSWKRAKSADGYQIGRASSPNGPYKLAKTIKKGGSGSWTDRRRKPGKTYYYKMRSYRLYKKKRYCSEWSESVSIKASPKTPSFSAKKKNRSVVLKWKKTQAGKISGYKIYRKTDNRKWHLIKTVSPKQKYYRNRGLKRGVRYSYKIRSYKKVKGKIVYSNYSKVKTRRL</sequence>